<sequence length="67" mass="7186">MTLRSLLGESNYSALQAKLGVEKSVQLAGLVDPVLKNRRVLTLATAVIDVLLIVGGIKLFQHVTLSL</sequence>
<dbReference type="OrthoDB" id="558523at2759"/>
<dbReference type="Proteomes" id="UP000232323">
    <property type="component" value="Unassembled WGS sequence"/>
</dbReference>
<evidence type="ECO:0000313" key="1">
    <source>
        <dbReference type="EMBL" id="GAX85906.1"/>
    </source>
</evidence>
<dbReference type="EMBL" id="BEGY01000202">
    <property type="protein sequence ID" value="GAX85906.1"/>
    <property type="molecule type" value="Genomic_DNA"/>
</dbReference>
<accession>A0A250XS90</accession>
<gene>
    <name evidence="1" type="ORF">CEUSTIGMA_g13322.t1</name>
</gene>
<protein>
    <submittedName>
        <fullName evidence="1">Uncharacterized protein</fullName>
    </submittedName>
</protein>
<comment type="caution">
    <text evidence="1">The sequence shown here is derived from an EMBL/GenBank/DDBJ whole genome shotgun (WGS) entry which is preliminary data.</text>
</comment>
<dbReference type="AlphaFoldDB" id="A0A250XS90"/>
<proteinExistence type="predicted"/>
<reference evidence="1 2" key="1">
    <citation type="submission" date="2017-08" db="EMBL/GenBank/DDBJ databases">
        <title>Acidophilic green algal genome provides insights into adaptation to an acidic environment.</title>
        <authorList>
            <person name="Hirooka S."/>
            <person name="Hirose Y."/>
            <person name="Kanesaki Y."/>
            <person name="Higuchi S."/>
            <person name="Fujiwara T."/>
            <person name="Onuma R."/>
            <person name="Era A."/>
            <person name="Ohbayashi R."/>
            <person name="Uzuka A."/>
            <person name="Nozaki H."/>
            <person name="Yoshikawa H."/>
            <person name="Miyagishima S.Y."/>
        </authorList>
    </citation>
    <scope>NUCLEOTIDE SEQUENCE [LARGE SCALE GENOMIC DNA]</scope>
    <source>
        <strain evidence="1 2">NIES-2499</strain>
    </source>
</reference>
<evidence type="ECO:0000313" key="2">
    <source>
        <dbReference type="Proteomes" id="UP000232323"/>
    </source>
</evidence>
<organism evidence="1 2">
    <name type="scientific">Chlamydomonas eustigma</name>
    <dbReference type="NCBI Taxonomy" id="1157962"/>
    <lineage>
        <taxon>Eukaryota</taxon>
        <taxon>Viridiplantae</taxon>
        <taxon>Chlorophyta</taxon>
        <taxon>core chlorophytes</taxon>
        <taxon>Chlorophyceae</taxon>
        <taxon>CS clade</taxon>
        <taxon>Chlamydomonadales</taxon>
        <taxon>Chlamydomonadaceae</taxon>
        <taxon>Chlamydomonas</taxon>
    </lineage>
</organism>
<name>A0A250XS90_9CHLO</name>
<keyword evidence="2" id="KW-1185">Reference proteome</keyword>